<gene>
    <name evidence="2" type="ORF">RVY80_00930</name>
</gene>
<evidence type="ECO:0000313" key="3">
    <source>
        <dbReference type="Proteomes" id="UP001272515"/>
    </source>
</evidence>
<keyword evidence="3" id="KW-1185">Reference proteome</keyword>
<organism evidence="2 3">
    <name type="scientific">Veillonella absiana</name>
    <dbReference type="NCBI Taxonomy" id="3079305"/>
    <lineage>
        <taxon>Bacteria</taxon>
        <taxon>Bacillati</taxon>
        <taxon>Bacillota</taxon>
        <taxon>Negativicutes</taxon>
        <taxon>Veillonellales</taxon>
        <taxon>Veillonellaceae</taxon>
        <taxon>Veillonella</taxon>
    </lineage>
</organism>
<comment type="caution">
    <text evidence="2">The sequence shown here is derived from an EMBL/GenBank/DDBJ whole genome shotgun (WGS) entry which is preliminary data.</text>
</comment>
<name>A0ABU3Z682_9FIRM</name>
<dbReference type="Pfam" id="PF11823">
    <property type="entry name" value="Se_S_carrier"/>
    <property type="match status" value="1"/>
</dbReference>
<reference evidence="2 3" key="1">
    <citation type="submission" date="2023-10" db="EMBL/GenBank/DDBJ databases">
        <title>Veillonella sp. nov., isolated from a pig farm feces dump.</title>
        <authorList>
            <person name="Chang Y.-H."/>
        </authorList>
    </citation>
    <scope>NUCLEOTIDE SEQUENCE [LARGE SCALE GENOMIC DNA]</scope>
    <source>
        <strain evidence="2 3">YH-vei2233</strain>
    </source>
</reference>
<dbReference type="Proteomes" id="UP001272515">
    <property type="component" value="Unassembled WGS sequence"/>
</dbReference>
<evidence type="ECO:0000259" key="1">
    <source>
        <dbReference type="Pfam" id="PF11823"/>
    </source>
</evidence>
<protein>
    <submittedName>
        <fullName evidence="2">DUF3343 domain-containing protein</fullName>
    </submittedName>
</protein>
<dbReference type="InterPro" id="IPR021778">
    <property type="entry name" value="Se/S_carrier-like"/>
</dbReference>
<sequence length="82" mass="9305">MDIIILFTSYYFATKADTMLTKELVPHKLMATPPELSDVCGLCIRVHPNVVGMVLSLLKVHKMSHSGIFYYEKGIPCQRYEA</sequence>
<feature type="domain" description="Putative Se/S carrier protein-like" evidence="1">
    <location>
        <begin position="3"/>
        <end position="69"/>
    </location>
</feature>
<accession>A0ABU3Z682</accession>
<proteinExistence type="predicted"/>
<dbReference type="RefSeq" id="WP_317329274.1">
    <property type="nucleotide sequence ID" value="NZ_JAWJZA010000010.1"/>
</dbReference>
<evidence type="ECO:0000313" key="2">
    <source>
        <dbReference type="EMBL" id="MDV5087418.1"/>
    </source>
</evidence>
<dbReference type="EMBL" id="JAWJZB010000001">
    <property type="protein sequence ID" value="MDV5087418.1"/>
    <property type="molecule type" value="Genomic_DNA"/>
</dbReference>